<proteinExistence type="predicted"/>
<gene>
    <name evidence="2" type="ORF">C4F50_04185</name>
</gene>
<feature type="chain" id="PRO_5047249665" description="Lipoprotein" evidence="1">
    <location>
        <begin position="21"/>
        <end position="233"/>
    </location>
</feature>
<reference evidence="2 3" key="1">
    <citation type="submission" date="2018-07" db="EMBL/GenBank/DDBJ databases">
        <title>Genome assembly of strain KB82.</title>
        <authorList>
            <person name="Kukolya J."/>
            <person name="Horvath B."/>
            <person name="Nagy I."/>
            <person name="Toth A."/>
        </authorList>
    </citation>
    <scope>NUCLEOTIDE SEQUENCE [LARGE SCALE GENOMIC DNA]</scope>
    <source>
        <strain evidence="2 3">Kb82</strain>
    </source>
</reference>
<keyword evidence="1" id="KW-0732">Signal</keyword>
<dbReference type="PROSITE" id="PS51257">
    <property type="entry name" value="PROKAR_LIPOPROTEIN"/>
    <property type="match status" value="1"/>
</dbReference>
<organism evidence="2 3">
    <name type="scientific">Flavobacterium hungaricum</name>
    <dbReference type="NCBI Taxonomy" id="2082725"/>
    <lineage>
        <taxon>Bacteria</taxon>
        <taxon>Pseudomonadati</taxon>
        <taxon>Bacteroidota</taxon>
        <taxon>Flavobacteriia</taxon>
        <taxon>Flavobacteriales</taxon>
        <taxon>Flavobacteriaceae</taxon>
        <taxon>Flavobacterium</taxon>
    </lineage>
</organism>
<accession>A0ABR9TFJ8</accession>
<sequence length="233" mass="26556">MLKKITIFFFLSFFACTIQAQEVAENNSSTSKAVEGNGVFLVKDFPEGVYKTYEDFLEKKGIYMGDAIIRKSVARYKPIDKSISADQVYFAWTRNDVKLDFFAVSYNGVLYIQQKYFRKYSVKEDRNQEGDNALSYHRVINDGKFLYLEGSFANGWSKAFAYGTGGAVGGAIGANLNRLKGVVFDVEKKEFNYIRDCEDLNLLIEKYGGTKIECKDKDVDILTVRENIQKIIQ</sequence>
<dbReference type="EMBL" id="PRDM01000001">
    <property type="protein sequence ID" value="MBE8724138.1"/>
    <property type="molecule type" value="Genomic_DNA"/>
</dbReference>
<comment type="caution">
    <text evidence="2">The sequence shown here is derived from an EMBL/GenBank/DDBJ whole genome shotgun (WGS) entry which is preliminary data.</text>
</comment>
<name>A0ABR9TFJ8_9FLAO</name>
<evidence type="ECO:0000313" key="3">
    <source>
        <dbReference type="Proteomes" id="UP000640614"/>
    </source>
</evidence>
<protein>
    <recommendedName>
        <fullName evidence="4">Lipoprotein</fullName>
    </recommendedName>
</protein>
<keyword evidence="3" id="KW-1185">Reference proteome</keyword>
<feature type="signal peptide" evidence="1">
    <location>
        <begin position="1"/>
        <end position="20"/>
    </location>
</feature>
<evidence type="ECO:0008006" key="4">
    <source>
        <dbReference type="Google" id="ProtNLM"/>
    </source>
</evidence>
<evidence type="ECO:0000313" key="2">
    <source>
        <dbReference type="EMBL" id="MBE8724138.1"/>
    </source>
</evidence>
<evidence type="ECO:0000256" key="1">
    <source>
        <dbReference type="SAM" id="SignalP"/>
    </source>
</evidence>
<dbReference type="RefSeq" id="WP_193845153.1">
    <property type="nucleotide sequence ID" value="NZ_PRDM01000001.1"/>
</dbReference>
<dbReference type="Proteomes" id="UP000640614">
    <property type="component" value="Unassembled WGS sequence"/>
</dbReference>